<organism evidence="1 2">
    <name type="scientific">Platanthera guangdongensis</name>
    <dbReference type="NCBI Taxonomy" id="2320717"/>
    <lineage>
        <taxon>Eukaryota</taxon>
        <taxon>Viridiplantae</taxon>
        <taxon>Streptophyta</taxon>
        <taxon>Embryophyta</taxon>
        <taxon>Tracheophyta</taxon>
        <taxon>Spermatophyta</taxon>
        <taxon>Magnoliopsida</taxon>
        <taxon>Liliopsida</taxon>
        <taxon>Asparagales</taxon>
        <taxon>Orchidaceae</taxon>
        <taxon>Orchidoideae</taxon>
        <taxon>Orchideae</taxon>
        <taxon>Orchidinae</taxon>
        <taxon>Platanthera</taxon>
    </lineage>
</organism>
<dbReference type="Proteomes" id="UP001412067">
    <property type="component" value="Unassembled WGS sequence"/>
</dbReference>
<dbReference type="EMBL" id="JBBWWR010000018">
    <property type="protein sequence ID" value="KAK8943897.1"/>
    <property type="molecule type" value="Genomic_DNA"/>
</dbReference>
<reference evidence="1 2" key="1">
    <citation type="journal article" date="2022" name="Nat. Plants">
        <title>Genomes of leafy and leafless Platanthera orchids illuminate the evolution of mycoheterotrophy.</title>
        <authorList>
            <person name="Li M.H."/>
            <person name="Liu K.W."/>
            <person name="Li Z."/>
            <person name="Lu H.C."/>
            <person name="Ye Q.L."/>
            <person name="Zhang D."/>
            <person name="Wang J.Y."/>
            <person name="Li Y.F."/>
            <person name="Zhong Z.M."/>
            <person name="Liu X."/>
            <person name="Yu X."/>
            <person name="Liu D.K."/>
            <person name="Tu X.D."/>
            <person name="Liu B."/>
            <person name="Hao Y."/>
            <person name="Liao X.Y."/>
            <person name="Jiang Y.T."/>
            <person name="Sun W.H."/>
            <person name="Chen J."/>
            <person name="Chen Y.Q."/>
            <person name="Ai Y."/>
            <person name="Zhai J.W."/>
            <person name="Wu S.S."/>
            <person name="Zhou Z."/>
            <person name="Hsiao Y.Y."/>
            <person name="Wu W.L."/>
            <person name="Chen Y.Y."/>
            <person name="Lin Y.F."/>
            <person name="Hsu J.L."/>
            <person name="Li C.Y."/>
            <person name="Wang Z.W."/>
            <person name="Zhao X."/>
            <person name="Zhong W.Y."/>
            <person name="Ma X.K."/>
            <person name="Ma L."/>
            <person name="Huang J."/>
            <person name="Chen G.Z."/>
            <person name="Huang M.Z."/>
            <person name="Huang L."/>
            <person name="Peng D.H."/>
            <person name="Luo Y.B."/>
            <person name="Zou S.Q."/>
            <person name="Chen S.P."/>
            <person name="Lan S."/>
            <person name="Tsai W.C."/>
            <person name="Van de Peer Y."/>
            <person name="Liu Z.J."/>
        </authorList>
    </citation>
    <scope>NUCLEOTIDE SEQUENCE [LARGE SCALE GENOMIC DNA]</scope>
    <source>
        <strain evidence="1">Lor288</strain>
    </source>
</reference>
<comment type="caution">
    <text evidence="1">The sequence shown here is derived from an EMBL/GenBank/DDBJ whole genome shotgun (WGS) entry which is preliminary data.</text>
</comment>
<keyword evidence="2" id="KW-1185">Reference proteome</keyword>
<proteinExistence type="predicted"/>
<sequence>MFLGLFSEQRCASSAFTAEGFPLLGFNLVERREVHEISEDAGGENLLEEAYACKVLSMSKLGGVSSMAQFVVDIPLRLIEVREKQGAQSSEANGRRYWSSCAAPPGKNLVCIFPLGEIYIKGP</sequence>
<gene>
    <name evidence="1" type="ORF">KSP40_PGU019894</name>
</gene>
<name>A0ABR2LL75_9ASPA</name>
<protein>
    <submittedName>
        <fullName evidence="1">Uncharacterized protein</fullName>
    </submittedName>
</protein>
<evidence type="ECO:0000313" key="1">
    <source>
        <dbReference type="EMBL" id="KAK8943897.1"/>
    </source>
</evidence>
<evidence type="ECO:0000313" key="2">
    <source>
        <dbReference type="Proteomes" id="UP001412067"/>
    </source>
</evidence>
<accession>A0ABR2LL75</accession>